<name>A0ABR7B5V3_9PSED</name>
<dbReference type="Proteomes" id="UP000651852">
    <property type="component" value="Unassembled WGS sequence"/>
</dbReference>
<feature type="domain" description="GAF" evidence="1">
    <location>
        <begin position="39"/>
        <end position="187"/>
    </location>
</feature>
<evidence type="ECO:0000313" key="2">
    <source>
        <dbReference type="EMBL" id="MBC3952556.1"/>
    </source>
</evidence>
<dbReference type="Gene3D" id="3.30.450.40">
    <property type="match status" value="1"/>
</dbReference>
<dbReference type="PANTHER" id="PTHR43102:SF2">
    <property type="entry name" value="GAF DOMAIN-CONTAINING PROTEIN"/>
    <property type="match status" value="1"/>
</dbReference>
<sequence length="187" mass="20701">MRNRLAFVTELTVRLESETYEYTYVTAIQLTDAEVAAIAEVEATSNILRLMTRLTSLRFAAIARVTDQRWIACAVHDEIQFGVGPGDELDVEATICKEIRQHHAAVVISKVSEDPRFVNHPVPKQYGFESYVSLPIILADGAFFGTLCALDPLPARLDDPNLIQTLEIFARLIGVTLDLQTRVAAAA</sequence>
<accession>A0ABR7B5V3</accession>
<gene>
    <name evidence="2" type="ORF">H8S59_22505</name>
</gene>
<comment type="caution">
    <text evidence="2">The sequence shown here is derived from an EMBL/GenBank/DDBJ whole genome shotgun (WGS) entry which is preliminary data.</text>
</comment>
<dbReference type="SUPFAM" id="SSF55781">
    <property type="entry name" value="GAF domain-like"/>
    <property type="match status" value="1"/>
</dbReference>
<reference evidence="2 3" key="1">
    <citation type="submission" date="2020-08" db="EMBL/GenBank/DDBJ databases">
        <title>Putative novel bacterial strains isolated from necrotic wheat leaf tissues caused by Xanthomonas translucens.</title>
        <authorList>
            <person name="Tambong J.T."/>
        </authorList>
    </citation>
    <scope>NUCLEOTIDE SEQUENCE [LARGE SCALE GENOMIC DNA]</scope>
    <source>
        <strain evidence="2 3">DOAB 1069</strain>
    </source>
</reference>
<evidence type="ECO:0000259" key="1">
    <source>
        <dbReference type="SMART" id="SM00065"/>
    </source>
</evidence>
<proteinExistence type="predicted"/>
<dbReference type="SMART" id="SM00065">
    <property type="entry name" value="GAF"/>
    <property type="match status" value="1"/>
</dbReference>
<dbReference type="InterPro" id="IPR003018">
    <property type="entry name" value="GAF"/>
</dbReference>
<protein>
    <submittedName>
        <fullName evidence="2">GAF domain-containing protein</fullName>
    </submittedName>
</protein>
<evidence type="ECO:0000313" key="3">
    <source>
        <dbReference type="Proteomes" id="UP000651852"/>
    </source>
</evidence>
<organism evidence="2 3">
    <name type="scientific">Pseudomonas folii</name>
    <dbReference type="NCBI Taxonomy" id="2762593"/>
    <lineage>
        <taxon>Bacteria</taxon>
        <taxon>Pseudomonadati</taxon>
        <taxon>Pseudomonadota</taxon>
        <taxon>Gammaproteobacteria</taxon>
        <taxon>Pseudomonadales</taxon>
        <taxon>Pseudomonadaceae</taxon>
        <taxon>Pseudomonas</taxon>
    </lineage>
</organism>
<dbReference type="InterPro" id="IPR029016">
    <property type="entry name" value="GAF-like_dom_sf"/>
</dbReference>
<dbReference type="Pfam" id="PF01590">
    <property type="entry name" value="GAF"/>
    <property type="match status" value="1"/>
</dbReference>
<keyword evidence="3" id="KW-1185">Reference proteome</keyword>
<dbReference type="EMBL" id="JACONW010000152">
    <property type="protein sequence ID" value="MBC3952556.1"/>
    <property type="molecule type" value="Genomic_DNA"/>
</dbReference>
<dbReference type="PANTHER" id="PTHR43102">
    <property type="entry name" value="SLR1143 PROTEIN"/>
    <property type="match status" value="1"/>
</dbReference>